<proteinExistence type="predicted"/>
<organism evidence="1 2">
    <name type="scientific">Aeromonas phage PS</name>
    <dbReference type="NCBI Taxonomy" id="2723762"/>
    <lineage>
        <taxon>Viruses</taxon>
        <taxon>Duplodnaviria</taxon>
        <taxon>Heunggongvirae</taxon>
        <taxon>Uroviricota</taxon>
        <taxon>Caudoviricetes</taxon>
        <taxon>Autographivirales</taxon>
        <taxon>Autoscriptoviridae</taxon>
        <taxon>Savitribaivirus</taxon>
        <taxon>Savitribaivirus PS</taxon>
    </lineage>
</organism>
<sequence>MKENLVSEILCTDVDAVRTVQFLHKVVQDTIDSGLVPEMVQEHYQWYSNVLVQELTGVNILVYRSEVDSNRYAACAFTSNDIDHHVVGYGLTAQATFSTCSVCLKSLMLNLKSLAKELGMSWVKLQHRIGVHTYRAKLYNVR</sequence>
<name>A0A6H0X6L7_9CAUD</name>
<evidence type="ECO:0000313" key="2">
    <source>
        <dbReference type="Proteomes" id="UP000503286"/>
    </source>
</evidence>
<dbReference type="EMBL" id="MT259468">
    <property type="protein sequence ID" value="QIW89959.1"/>
    <property type="molecule type" value="Genomic_DNA"/>
</dbReference>
<reference evidence="1" key="1">
    <citation type="submission" date="2020-03" db="EMBL/GenBank/DDBJ databases">
        <title>Complete genome sequence of Aeromonas phage PS.</title>
        <authorList>
            <person name="Tagunde S.N."/>
            <person name="Newase S.K."/>
            <person name="Nagar V."/>
            <person name="Kapadnis B.P."/>
            <person name="Pandit S.V."/>
        </authorList>
    </citation>
    <scope>NUCLEOTIDE SEQUENCE</scope>
</reference>
<keyword evidence="2" id="KW-1185">Reference proteome</keyword>
<evidence type="ECO:0000313" key="1">
    <source>
        <dbReference type="EMBL" id="QIW89959.1"/>
    </source>
</evidence>
<accession>A0A6H0X6L7</accession>
<dbReference type="Proteomes" id="UP000503286">
    <property type="component" value="Segment"/>
</dbReference>
<protein>
    <submittedName>
        <fullName evidence="1">Uncharacterized protein</fullName>
    </submittedName>
</protein>